<dbReference type="EMBL" id="LITU01000029">
    <property type="protein sequence ID" value="KOY17917.1"/>
    <property type="molecule type" value="Genomic_DNA"/>
</dbReference>
<dbReference type="OrthoDB" id="9793216at2"/>
<gene>
    <name evidence="2" type="ORF">AMS66_02925</name>
</gene>
<evidence type="ECO:0000259" key="1">
    <source>
        <dbReference type="Pfam" id="PF12867"/>
    </source>
</evidence>
<dbReference type="Gene3D" id="1.20.120.450">
    <property type="entry name" value="dinb family like domain"/>
    <property type="match status" value="1"/>
</dbReference>
<evidence type="ECO:0000313" key="3">
    <source>
        <dbReference type="Proteomes" id="UP000037688"/>
    </source>
</evidence>
<dbReference type="SUPFAM" id="SSF109854">
    <property type="entry name" value="DinB/YfiT-like putative metalloenzymes"/>
    <property type="match status" value="1"/>
</dbReference>
<keyword evidence="3" id="KW-1185">Reference proteome</keyword>
<accession>A0A0N0C5Y6</accession>
<dbReference type="AlphaFoldDB" id="A0A0N0C5Y6"/>
<dbReference type="RefSeq" id="WP_053779369.1">
    <property type="nucleotide sequence ID" value="NZ_LITU01000029.1"/>
</dbReference>
<proteinExistence type="predicted"/>
<name>A0A0N0C5Y6_9BACL</name>
<dbReference type="Proteomes" id="UP000037688">
    <property type="component" value="Unassembled WGS sequence"/>
</dbReference>
<feature type="domain" description="DinB-like" evidence="1">
    <location>
        <begin position="30"/>
        <end position="164"/>
    </location>
</feature>
<dbReference type="PATRIC" id="fig|1705561.3.peg.53"/>
<comment type="caution">
    <text evidence="2">The sequence shown here is derived from an EMBL/GenBank/DDBJ whole genome shotgun (WGS) entry which is preliminary data.</text>
</comment>
<evidence type="ECO:0000313" key="2">
    <source>
        <dbReference type="EMBL" id="KOY17917.1"/>
    </source>
</evidence>
<protein>
    <submittedName>
        <fullName evidence="2">Squalene-hopene cyclase</fullName>
    </submittedName>
</protein>
<organism evidence="2 3">
    <name type="scientific">Paenibacillus xylanivorans</name>
    <dbReference type="NCBI Taxonomy" id="1705561"/>
    <lineage>
        <taxon>Bacteria</taxon>
        <taxon>Bacillati</taxon>
        <taxon>Bacillota</taxon>
        <taxon>Bacilli</taxon>
        <taxon>Bacillales</taxon>
        <taxon>Paenibacillaceae</taxon>
        <taxon>Paenibacillus</taxon>
    </lineage>
</organism>
<dbReference type="Pfam" id="PF12867">
    <property type="entry name" value="DinB_2"/>
    <property type="match status" value="1"/>
</dbReference>
<reference evidence="2 3" key="1">
    <citation type="submission" date="2015-08" db="EMBL/GenBank/DDBJ databases">
        <title>Draft genome sequence of cellulolytic and xylanolytic Paenibacillus sp. A59, isolated from a decaying forest soil from Patagonia, Argentina.</title>
        <authorList>
            <person name="Ghio S."/>
            <person name="Caceres A.M."/>
            <person name="Talia P."/>
            <person name="Grasso D."/>
            <person name="Campos E."/>
        </authorList>
    </citation>
    <scope>NUCLEOTIDE SEQUENCE [LARGE SCALE GENOMIC DNA]</scope>
    <source>
        <strain evidence="2 3">A59</strain>
    </source>
</reference>
<sequence length="175" mass="20090">MVERPTTEEYAAFYEGYIQLVPEGNITERLELQANIVQTLLSSMTEEQANYRYAEGKWSVKEVIGHLLDNERIMSSRLLRIARGDKANHPGYDQDVLMQSQPFNAYTVVDLNEEYAVTRRSTILMLHHLTPEAWLCRGIVSDNPASARSIAYILVGHELHHLSVLRDRYSLDVKL</sequence>
<dbReference type="InterPro" id="IPR024775">
    <property type="entry name" value="DinB-like"/>
</dbReference>
<dbReference type="InterPro" id="IPR034660">
    <property type="entry name" value="DinB/YfiT-like"/>
</dbReference>